<dbReference type="Gene3D" id="1.10.150.50">
    <property type="entry name" value="Transcription Factor, Ets-1"/>
    <property type="match status" value="1"/>
</dbReference>
<sequence>MIQIDSINDIQSEDDLIDNPMFIILFHLSMNHYFPLFEESGINLEEYILMSEQDFKQIGIQDPGDLDLLSTCARALKVHLDRKQFKDNHHSPIIKKAIHAYTTNIPLKRPFKQTNNIRPLSMPVFLPSLTPPPHYEIESRKERCQSMMIIPREEEGREELPAYSCTVFKMGYVNMKKEFDAPNIRTRWRHWRKLYLELWGTILRIYRTAPPKHDTIVNYYPSWPFGVPYRYYHKYYHTPIFTLSLAGAEASRAFDYLKRPNVLRLTTQQGPQLLLRLSSHVEMISWIEHLQAAINISLDLEDRPMPKFITLPSRAFTSGLLDPRTVELERIREQRRRDQREILI</sequence>
<dbReference type="InterPro" id="IPR041681">
    <property type="entry name" value="PH_9"/>
</dbReference>
<dbReference type="InterPro" id="IPR001849">
    <property type="entry name" value="PH_domain"/>
</dbReference>
<name>A0A9P6X035_RHIOR</name>
<dbReference type="AlphaFoldDB" id="A0A9P6X035"/>
<dbReference type="InterPro" id="IPR013761">
    <property type="entry name" value="SAM/pointed_sf"/>
</dbReference>
<dbReference type="EMBL" id="JAANQT010002660">
    <property type="protein sequence ID" value="KAG1302057.1"/>
    <property type="molecule type" value="Genomic_DNA"/>
</dbReference>
<dbReference type="SUPFAM" id="SSF50729">
    <property type="entry name" value="PH domain-like"/>
    <property type="match status" value="1"/>
</dbReference>
<accession>A0A9P6X035</accession>
<evidence type="ECO:0000259" key="1">
    <source>
        <dbReference type="PROSITE" id="PS50003"/>
    </source>
</evidence>
<dbReference type="Proteomes" id="UP000716291">
    <property type="component" value="Unassembled WGS sequence"/>
</dbReference>
<comment type="caution">
    <text evidence="2">The sequence shown here is derived from an EMBL/GenBank/DDBJ whole genome shotgun (WGS) entry which is preliminary data.</text>
</comment>
<feature type="domain" description="PH" evidence="1">
    <location>
        <begin position="166"/>
        <end position="295"/>
    </location>
</feature>
<gene>
    <name evidence="2" type="ORF">G6F64_011258</name>
</gene>
<dbReference type="PANTHER" id="PTHR37283:SF1">
    <property type="entry name" value="PH DOMAIN-CONTAINING PROTEIN YHR131C"/>
    <property type="match status" value="1"/>
</dbReference>
<reference evidence="2" key="1">
    <citation type="journal article" date="2020" name="Microb. Genom.">
        <title>Genetic diversity of clinical and environmental Mucorales isolates obtained from an investigation of mucormycosis cases among solid organ transplant recipients.</title>
        <authorList>
            <person name="Nguyen M.H."/>
            <person name="Kaul D."/>
            <person name="Muto C."/>
            <person name="Cheng S.J."/>
            <person name="Richter R.A."/>
            <person name="Bruno V.M."/>
            <person name="Liu G."/>
            <person name="Beyhan S."/>
            <person name="Sundermann A.J."/>
            <person name="Mounaud S."/>
            <person name="Pasculle A.W."/>
            <person name="Nierman W.C."/>
            <person name="Driscoll E."/>
            <person name="Cumbie R."/>
            <person name="Clancy C.J."/>
            <person name="Dupont C.L."/>
        </authorList>
    </citation>
    <scope>NUCLEOTIDE SEQUENCE</scope>
    <source>
        <strain evidence="2">GL11</strain>
    </source>
</reference>
<organism evidence="2 3">
    <name type="scientific">Rhizopus oryzae</name>
    <name type="common">Mucormycosis agent</name>
    <name type="synonym">Rhizopus arrhizus var. delemar</name>
    <dbReference type="NCBI Taxonomy" id="64495"/>
    <lineage>
        <taxon>Eukaryota</taxon>
        <taxon>Fungi</taxon>
        <taxon>Fungi incertae sedis</taxon>
        <taxon>Mucoromycota</taxon>
        <taxon>Mucoromycotina</taxon>
        <taxon>Mucoromycetes</taxon>
        <taxon>Mucorales</taxon>
        <taxon>Mucorineae</taxon>
        <taxon>Rhizopodaceae</taxon>
        <taxon>Rhizopus</taxon>
    </lineage>
</organism>
<keyword evidence="3" id="KW-1185">Reference proteome</keyword>
<dbReference type="InterPro" id="IPR011993">
    <property type="entry name" value="PH-like_dom_sf"/>
</dbReference>
<dbReference type="SUPFAM" id="SSF47769">
    <property type="entry name" value="SAM/Pointed domain"/>
    <property type="match status" value="1"/>
</dbReference>
<evidence type="ECO:0000313" key="2">
    <source>
        <dbReference type="EMBL" id="KAG1302057.1"/>
    </source>
</evidence>
<dbReference type="SMART" id="SM00233">
    <property type="entry name" value="PH"/>
    <property type="match status" value="1"/>
</dbReference>
<dbReference type="Pfam" id="PF15410">
    <property type="entry name" value="PH_9"/>
    <property type="match status" value="1"/>
</dbReference>
<dbReference type="PROSITE" id="PS50003">
    <property type="entry name" value="PH_DOMAIN"/>
    <property type="match status" value="1"/>
</dbReference>
<evidence type="ECO:0000313" key="3">
    <source>
        <dbReference type="Proteomes" id="UP000716291"/>
    </source>
</evidence>
<proteinExistence type="predicted"/>
<dbReference type="PANTHER" id="PTHR37283">
    <property type="entry name" value="PH DOMAIN-CONTAINING PROTEIN YHR131C"/>
    <property type="match status" value="1"/>
</dbReference>
<protein>
    <recommendedName>
        <fullName evidence="1">PH domain-containing protein</fullName>
    </recommendedName>
</protein>
<dbReference type="OrthoDB" id="5865767at2759"/>
<dbReference type="Gene3D" id="2.30.29.30">
    <property type="entry name" value="Pleckstrin-homology domain (PH domain)/Phosphotyrosine-binding domain (PTB)"/>
    <property type="match status" value="1"/>
</dbReference>